<feature type="domain" description="Histidine kinase" evidence="7">
    <location>
        <begin position="177"/>
        <end position="387"/>
    </location>
</feature>
<dbReference type="NCBIfam" id="TIGR00229">
    <property type="entry name" value="sensory_box"/>
    <property type="match status" value="1"/>
</dbReference>
<dbReference type="EC" id="2.7.13.3" evidence="2"/>
<dbReference type="Pfam" id="PF02518">
    <property type="entry name" value="HATPase_c"/>
    <property type="match status" value="1"/>
</dbReference>
<dbReference type="InterPro" id="IPR003661">
    <property type="entry name" value="HisK_dim/P_dom"/>
</dbReference>
<dbReference type="PANTHER" id="PTHR43711">
    <property type="entry name" value="TWO-COMPONENT HISTIDINE KINASE"/>
    <property type="match status" value="1"/>
</dbReference>
<comment type="caution">
    <text evidence="9">The sequence shown here is derived from an EMBL/GenBank/DDBJ whole genome shotgun (WGS) entry which is preliminary data.</text>
</comment>
<dbReference type="InterPro" id="IPR036097">
    <property type="entry name" value="HisK_dim/P_sf"/>
</dbReference>
<dbReference type="PROSITE" id="PS50109">
    <property type="entry name" value="HIS_KIN"/>
    <property type="match status" value="1"/>
</dbReference>
<evidence type="ECO:0000256" key="1">
    <source>
        <dbReference type="ARBA" id="ARBA00000085"/>
    </source>
</evidence>
<dbReference type="SMART" id="SM00387">
    <property type="entry name" value="HATPase_c"/>
    <property type="match status" value="1"/>
</dbReference>
<keyword evidence="5" id="KW-0418">Kinase</keyword>
<name>A0A3E5BL34_9BACE</name>
<dbReference type="SMART" id="SM00091">
    <property type="entry name" value="PAS"/>
    <property type="match status" value="1"/>
</dbReference>
<dbReference type="PRINTS" id="PR00344">
    <property type="entry name" value="BCTRLSENSOR"/>
</dbReference>
<dbReference type="InterPro" id="IPR003594">
    <property type="entry name" value="HATPase_dom"/>
</dbReference>
<dbReference type="SUPFAM" id="SSF55874">
    <property type="entry name" value="ATPase domain of HSP90 chaperone/DNA topoisomerase II/histidine kinase"/>
    <property type="match status" value="1"/>
</dbReference>
<dbReference type="CDD" id="cd00130">
    <property type="entry name" value="PAS"/>
    <property type="match status" value="1"/>
</dbReference>
<keyword evidence="6" id="KW-0902">Two-component regulatory system</keyword>
<protein>
    <recommendedName>
        <fullName evidence="2">histidine kinase</fullName>
        <ecNumber evidence="2">2.7.13.3</ecNumber>
    </recommendedName>
</protein>
<sequence length="414" mass="46146">MSILCLAIQVAFVVSIIAVVYYFRLYKLHGISVKEWKEMQEDNFLMRELLDNLPIPATVKDIKNDCNYLFWNKKSQELYGVSQDDLIGKNASVLSPEVYAAFRQTDDEAIRSGRSDTTQRLMLSDGCEHVLSMHKQLLYYKGEPRWLISAGMDITELQKTKEKAEEANKLKSAFLANISHEIRTPLNAIVGFSSIMAQTEGIAEKEEYNHLIHYNNMLLLKLVDDILDISKIEAGHIDLYPTWFCLSDLVAESAANCRAKGEGKLEVRVDKPEQDYMVELDAQRVKQILDNFLSNSLKNTQSGCIDIAYDVTEKGIKISVTDTGCGIPQDKQSVIFERFEKVNSFMQGVGLGLPICKSIAESMGGTIGLTSEVGAGSTFWVSLPCCTAPAPKLVYESRQSTTSIPNPVSSPSNP</sequence>
<comment type="catalytic activity">
    <reaction evidence="1">
        <text>ATP + protein L-histidine = ADP + protein N-phospho-L-histidine.</text>
        <dbReference type="EC" id="2.7.13.3"/>
    </reaction>
</comment>
<gene>
    <name evidence="9" type="ORF">DXB65_05785</name>
</gene>
<dbReference type="Gene3D" id="1.10.287.130">
    <property type="match status" value="1"/>
</dbReference>
<dbReference type="Proteomes" id="UP000260983">
    <property type="component" value="Unassembled WGS sequence"/>
</dbReference>
<organism evidence="9 10">
    <name type="scientific">Bacteroides oleiciplenus</name>
    <dbReference type="NCBI Taxonomy" id="626931"/>
    <lineage>
        <taxon>Bacteria</taxon>
        <taxon>Pseudomonadati</taxon>
        <taxon>Bacteroidota</taxon>
        <taxon>Bacteroidia</taxon>
        <taxon>Bacteroidales</taxon>
        <taxon>Bacteroidaceae</taxon>
        <taxon>Bacteroides</taxon>
    </lineage>
</organism>
<dbReference type="PANTHER" id="PTHR43711:SF31">
    <property type="entry name" value="HISTIDINE KINASE"/>
    <property type="match status" value="1"/>
</dbReference>
<dbReference type="GO" id="GO:0000155">
    <property type="term" value="F:phosphorelay sensor kinase activity"/>
    <property type="evidence" value="ECO:0007669"/>
    <property type="project" value="InterPro"/>
</dbReference>
<dbReference type="Gene3D" id="3.30.450.20">
    <property type="entry name" value="PAS domain"/>
    <property type="match status" value="1"/>
</dbReference>
<evidence type="ECO:0000256" key="2">
    <source>
        <dbReference type="ARBA" id="ARBA00012438"/>
    </source>
</evidence>
<dbReference type="InterPro" id="IPR005467">
    <property type="entry name" value="His_kinase_dom"/>
</dbReference>
<evidence type="ECO:0000313" key="9">
    <source>
        <dbReference type="EMBL" id="RGN38336.1"/>
    </source>
</evidence>
<evidence type="ECO:0000259" key="8">
    <source>
        <dbReference type="PROSITE" id="PS50112"/>
    </source>
</evidence>
<dbReference type="SUPFAM" id="SSF55785">
    <property type="entry name" value="PYP-like sensor domain (PAS domain)"/>
    <property type="match status" value="1"/>
</dbReference>
<dbReference type="InterPro" id="IPR035965">
    <property type="entry name" value="PAS-like_dom_sf"/>
</dbReference>
<evidence type="ECO:0000256" key="3">
    <source>
        <dbReference type="ARBA" id="ARBA00022553"/>
    </source>
</evidence>
<dbReference type="SMART" id="SM00388">
    <property type="entry name" value="HisKA"/>
    <property type="match status" value="1"/>
</dbReference>
<dbReference type="InterPro" id="IPR004358">
    <property type="entry name" value="Sig_transdc_His_kin-like_C"/>
</dbReference>
<dbReference type="InterPro" id="IPR050736">
    <property type="entry name" value="Sensor_HK_Regulatory"/>
</dbReference>
<dbReference type="AlphaFoldDB" id="A0A3E5BL34"/>
<accession>A0A3E5BL34</accession>
<dbReference type="SUPFAM" id="SSF47384">
    <property type="entry name" value="Homodimeric domain of signal transducing histidine kinase"/>
    <property type="match status" value="1"/>
</dbReference>
<evidence type="ECO:0000313" key="10">
    <source>
        <dbReference type="Proteomes" id="UP000260983"/>
    </source>
</evidence>
<evidence type="ECO:0000256" key="6">
    <source>
        <dbReference type="ARBA" id="ARBA00023012"/>
    </source>
</evidence>
<proteinExistence type="predicted"/>
<reference evidence="9 10" key="1">
    <citation type="submission" date="2018-08" db="EMBL/GenBank/DDBJ databases">
        <title>A genome reference for cultivated species of the human gut microbiota.</title>
        <authorList>
            <person name="Zou Y."/>
            <person name="Xue W."/>
            <person name="Luo G."/>
        </authorList>
    </citation>
    <scope>NUCLEOTIDE SEQUENCE [LARGE SCALE GENOMIC DNA]</scope>
    <source>
        <strain evidence="9 10">OM05-15BH</strain>
    </source>
</reference>
<evidence type="ECO:0000256" key="5">
    <source>
        <dbReference type="ARBA" id="ARBA00022777"/>
    </source>
</evidence>
<dbReference type="InterPro" id="IPR036890">
    <property type="entry name" value="HATPase_C_sf"/>
</dbReference>
<feature type="domain" description="PAS" evidence="8">
    <location>
        <begin position="42"/>
        <end position="113"/>
    </location>
</feature>
<dbReference type="Pfam" id="PF08448">
    <property type="entry name" value="PAS_4"/>
    <property type="match status" value="1"/>
</dbReference>
<dbReference type="InterPro" id="IPR013656">
    <property type="entry name" value="PAS_4"/>
</dbReference>
<dbReference type="Pfam" id="PF00512">
    <property type="entry name" value="HisKA"/>
    <property type="match status" value="1"/>
</dbReference>
<evidence type="ECO:0000256" key="4">
    <source>
        <dbReference type="ARBA" id="ARBA00022679"/>
    </source>
</evidence>
<dbReference type="InterPro" id="IPR000014">
    <property type="entry name" value="PAS"/>
</dbReference>
<keyword evidence="3" id="KW-0597">Phosphoprotein</keyword>
<dbReference type="PROSITE" id="PS50112">
    <property type="entry name" value="PAS"/>
    <property type="match status" value="1"/>
</dbReference>
<dbReference type="EMBL" id="QSUL01000003">
    <property type="protein sequence ID" value="RGN38336.1"/>
    <property type="molecule type" value="Genomic_DNA"/>
</dbReference>
<dbReference type="CDD" id="cd00082">
    <property type="entry name" value="HisKA"/>
    <property type="match status" value="1"/>
</dbReference>
<dbReference type="Gene3D" id="3.30.565.10">
    <property type="entry name" value="Histidine kinase-like ATPase, C-terminal domain"/>
    <property type="match status" value="1"/>
</dbReference>
<evidence type="ECO:0000259" key="7">
    <source>
        <dbReference type="PROSITE" id="PS50109"/>
    </source>
</evidence>
<keyword evidence="4" id="KW-0808">Transferase</keyword>